<dbReference type="SMART" id="SM00692">
    <property type="entry name" value="DM3"/>
    <property type="match status" value="1"/>
</dbReference>
<evidence type="ECO:0000256" key="5">
    <source>
        <dbReference type="PROSITE-ProRule" id="PRU00309"/>
    </source>
</evidence>
<dbReference type="Gene3D" id="6.20.210.20">
    <property type="entry name" value="THAP domain"/>
    <property type="match status" value="1"/>
</dbReference>
<dbReference type="PANTHER" id="PTHR47577:SF1">
    <property type="entry name" value="THAP DOMAIN-CONTAINING PROTEIN 6"/>
    <property type="match status" value="1"/>
</dbReference>
<feature type="coiled-coil region" evidence="6">
    <location>
        <begin position="198"/>
        <end position="275"/>
    </location>
</feature>
<dbReference type="Pfam" id="PF05485">
    <property type="entry name" value="THAP"/>
    <property type="match status" value="1"/>
</dbReference>
<name>A0A8T2P4Y8_9TELE</name>
<comment type="caution">
    <text evidence="9">The sequence shown here is derived from an EMBL/GenBank/DDBJ whole genome shotgun (WGS) entry which is preliminary data.</text>
</comment>
<keyword evidence="3" id="KW-0862">Zinc</keyword>
<organism evidence="9 10">
    <name type="scientific">Albula glossodonta</name>
    <name type="common">roundjaw bonefish</name>
    <dbReference type="NCBI Taxonomy" id="121402"/>
    <lineage>
        <taxon>Eukaryota</taxon>
        <taxon>Metazoa</taxon>
        <taxon>Chordata</taxon>
        <taxon>Craniata</taxon>
        <taxon>Vertebrata</taxon>
        <taxon>Euteleostomi</taxon>
        <taxon>Actinopterygii</taxon>
        <taxon>Neopterygii</taxon>
        <taxon>Teleostei</taxon>
        <taxon>Albuliformes</taxon>
        <taxon>Albulidae</taxon>
        <taxon>Albula</taxon>
    </lineage>
</organism>
<dbReference type="PROSITE" id="PS50950">
    <property type="entry name" value="ZF_THAP"/>
    <property type="match status" value="1"/>
</dbReference>
<accession>A0A8T2P4Y8</accession>
<dbReference type="Proteomes" id="UP000824540">
    <property type="component" value="Unassembled WGS sequence"/>
</dbReference>
<feature type="region of interest" description="Disordered" evidence="7">
    <location>
        <begin position="342"/>
        <end position="376"/>
    </location>
</feature>
<evidence type="ECO:0000256" key="6">
    <source>
        <dbReference type="SAM" id="Coils"/>
    </source>
</evidence>
<evidence type="ECO:0000259" key="8">
    <source>
        <dbReference type="PROSITE" id="PS50950"/>
    </source>
</evidence>
<dbReference type="InterPro" id="IPR027805">
    <property type="entry name" value="Transposase_HTH_dom"/>
</dbReference>
<dbReference type="EMBL" id="JAFBMS010000015">
    <property type="protein sequence ID" value="KAG9346341.1"/>
    <property type="molecule type" value="Genomic_DNA"/>
</dbReference>
<evidence type="ECO:0000313" key="9">
    <source>
        <dbReference type="EMBL" id="KAG9346341.1"/>
    </source>
</evidence>
<evidence type="ECO:0000256" key="1">
    <source>
        <dbReference type="ARBA" id="ARBA00022723"/>
    </source>
</evidence>
<evidence type="ECO:0000256" key="4">
    <source>
        <dbReference type="ARBA" id="ARBA00023125"/>
    </source>
</evidence>
<proteinExistence type="predicted"/>
<protein>
    <recommendedName>
        <fullName evidence="8">THAP-type domain-containing protein</fullName>
    </recommendedName>
</protein>
<dbReference type="InterPro" id="IPR006612">
    <property type="entry name" value="THAP_Znf"/>
</dbReference>
<keyword evidence="6" id="KW-0175">Coiled coil</keyword>
<sequence length="635" mass="71271">MPSSCVAINCSVERSPETLKQGITFHRFPKDPMRRLQWCSALRRQSTDHQLWGPTKNSVLCSLHFTPDKFDRTGQTVRLRDSAIPTLFDFRKRKREGKEEEERGVKILEWPKKGRRGKHEHRKVGQSADSPARLGDLALAAELMEVVSNTVQQVQLGVWSRRGFLNDHGCLPIPSDPGRLCAMVRGLAKDQHRQEQALLSLQRAVEGKEKLLQKKKKQWECEMHTLTAARDSRIRALEDQLLQQRVEGAGLQEELRQAKQQAQASTEAMLSLDAQIWEQARPPPRPTVLSACTLARGSPKWLRFYTGFHSYAHFKAFLSFLQGGDGAGLGWDVGTESKVEEQDVLKDEENLPDPSTLDSTPIAQVDPTLFPGDADSEGETAESVRFRIMGYCRGGGGAPNLLSTEDQLLLVLTRLRLGLLLQDLAFRFRVAESTVSRIWVHWMELLQNKLQQIPVKCSQRYISYFQPKHSLALGSGRELLVLECADLLFDASSRERQRAAGKSGDTQGVLQSSQPYRFLSHHRGCALASPEGFLGFASSVRLEDWEDWAADPSRPEPAPLNLPTHLVGHKTGDASPPLVGVPSREVLSVRSLTDKVLTFRYLRAVHPHSSAPQLDRAWEVCCYLACLLHQPMGLR</sequence>
<dbReference type="SMART" id="SM00980">
    <property type="entry name" value="THAP"/>
    <property type="match status" value="1"/>
</dbReference>
<keyword evidence="10" id="KW-1185">Reference proteome</keyword>
<feature type="domain" description="THAP-type" evidence="8">
    <location>
        <begin position="1"/>
        <end position="88"/>
    </location>
</feature>
<dbReference type="GO" id="GO:0003677">
    <property type="term" value="F:DNA binding"/>
    <property type="evidence" value="ECO:0007669"/>
    <property type="project" value="UniProtKB-UniRule"/>
</dbReference>
<evidence type="ECO:0000256" key="7">
    <source>
        <dbReference type="SAM" id="MobiDB-lite"/>
    </source>
</evidence>
<dbReference type="SUPFAM" id="SSF57716">
    <property type="entry name" value="Glucocorticoid receptor-like (DNA-binding domain)"/>
    <property type="match status" value="1"/>
</dbReference>
<dbReference type="InterPro" id="IPR038441">
    <property type="entry name" value="THAP_Znf_sf"/>
</dbReference>
<keyword evidence="1" id="KW-0479">Metal-binding</keyword>
<dbReference type="OrthoDB" id="7312725at2759"/>
<dbReference type="AlphaFoldDB" id="A0A8T2P4Y8"/>
<dbReference type="GO" id="GO:0008270">
    <property type="term" value="F:zinc ion binding"/>
    <property type="evidence" value="ECO:0007669"/>
    <property type="project" value="UniProtKB-KW"/>
</dbReference>
<evidence type="ECO:0000256" key="3">
    <source>
        <dbReference type="ARBA" id="ARBA00022833"/>
    </source>
</evidence>
<evidence type="ECO:0000313" key="10">
    <source>
        <dbReference type="Proteomes" id="UP000824540"/>
    </source>
</evidence>
<keyword evidence="2 5" id="KW-0863">Zinc-finger</keyword>
<keyword evidence="4 5" id="KW-0238">DNA-binding</keyword>
<gene>
    <name evidence="9" type="ORF">JZ751_006652</name>
</gene>
<evidence type="ECO:0000256" key="2">
    <source>
        <dbReference type="ARBA" id="ARBA00022771"/>
    </source>
</evidence>
<dbReference type="Pfam" id="PF13613">
    <property type="entry name" value="HTH_Tnp_4"/>
    <property type="match status" value="1"/>
</dbReference>
<dbReference type="PANTHER" id="PTHR47577">
    <property type="entry name" value="THAP DOMAIN-CONTAINING PROTEIN 6"/>
    <property type="match status" value="1"/>
</dbReference>
<reference evidence="9" key="1">
    <citation type="thesis" date="2021" institute="BYU ScholarsArchive" country="Provo, UT, USA">
        <title>Applications of and Algorithms for Genome Assembly and Genomic Analyses with an Emphasis on Marine Teleosts.</title>
        <authorList>
            <person name="Pickett B.D."/>
        </authorList>
    </citation>
    <scope>NUCLEOTIDE SEQUENCE</scope>
    <source>
        <strain evidence="9">HI-2016</strain>
    </source>
</reference>